<organism evidence="9 10">
    <name type="scientific">Pisolithus tinctorius Marx 270</name>
    <dbReference type="NCBI Taxonomy" id="870435"/>
    <lineage>
        <taxon>Eukaryota</taxon>
        <taxon>Fungi</taxon>
        <taxon>Dikarya</taxon>
        <taxon>Basidiomycota</taxon>
        <taxon>Agaricomycotina</taxon>
        <taxon>Agaricomycetes</taxon>
        <taxon>Agaricomycetidae</taxon>
        <taxon>Boletales</taxon>
        <taxon>Sclerodermatineae</taxon>
        <taxon>Pisolithaceae</taxon>
        <taxon>Pisolithus</taxon>
    </lineage>
</organism>
<evidence type="ECO:0000313" key="10">
    <source>
        <dbReference type="Proteomes" id="UP000054217"/>
    </source>
</evidence>
<gene>
    <name evidence="9" type="ORF">M404DRAFT_10152</name>
</gene>
<evidence type="ECO:0000256" key="4">
    <source>
        <dbReference type="ARBA" id="ARBA00022806"/>
    </source>
</evidence>
<accession>A0A0C3NZA4</accession>
<dbReference type="Proteomes" id="UP000054217">
    <property type="component" value="Unassembled WGS sequence"/>
</dbReference>
<evidence type="ECO:0000256" key="6">
    <source>
        <dbReference type="ARBA" id="ARBA00047984"/>
    </source>
</evidence>
<reference evidence="10" key="2">
    <citation type="submission" date="2015-01" db="EMBL/GenBank/DDBJ databases">
        <title>Evolutionary Origins and Diversification of the Mycorrhizal Mutualists.</title>
        <authorList>
            <consortium name="DOE Joint Genome Institute"/>
            <consortium name="Mycorrhizal Genomics Consortium"/>
            <person name="Kohler A."/>
            <person name="Kuo A."/>
            <person name="Nagy L.G."/>
            <person name="Floudas D."/>
            <person name="Copeland A."/>
            <person name="Barry K.W."/>
            <person name="Cichocki N."/>
            <person name="Veneault-Fourrey C."/>
            <person name="LaButti K."/>
            <person name="Lindquist E.A."/>
            <person name="Lipzen A."/>
            <person name="Lundell T."/>
            <person name="Morin E."/>
            <person name="Murat C."/>
            <person name="Riley R."/>
            <person name="Ohm R."/>
            <person name="Sun H."/>
            <person name="Tunlid A."/>
            <person name="Henrissat B."/>
            <person name="Grigoriev I.V."/>
            <person name="Hibbett D.S."/>
            <person name="Martin F."/>
        </authorList>
    </citation>
    <scope>NUCLEOTIDE SEQUENCE [LARGE SCALE GENOMIC DNA]</scope>
    <source>
        <strain evidence="10">Marx 270</strain>
    </source>
</reference>
<keyword evidence="10" id="KW-1185">Reference proteome</keyword>
<evidence type="ECO:0000256" key="5">
    <source>
        <dbReference type="ARBA" id="ARBA00023187"/>
    </source>
</evidence>
<dbReference type="PANTHER" id="PTHR18934">
    <property type="entry name" value="ATP-DEPENDENT RNA HELICASE"/>
    <property type="match status" value="1"/>
</dbReference>
<protein>
    <recommendedName>
        <fullName evidence="1">RNA helicase</fullName>
        <ecNumber evidence="1">3.6.4.13</ecNumber>
    </recommendedName>
</protein>
<keyword evidence="2" id="KW-0507">mRNA processing</keyword>
<evidence type="ECO:0000256" key="3">
    <source>
        <dbReference type="ARBA" id="ARBA00022801"/>
    </source>
</evidence>
<dbReference type="PANTHER" id="PTHR18934:SF109">
    <property type="entry name" value="ATP-DEPENDENT RNA HELICASE DHX15 HOMOLOG"/>
    <property type="match status" value="1"/>
</dbReference>
<keyword evidence="7" id="KW-0175">Coiled coil</keyword>
<dbReference type="InParanoid" id="A0A0C3NZA4"/>
<feature type="coiled-coil region" evidence="7">
    <location>
        <begin position="173"/>
        <end position="204"/>
    </location>
</feature>
<keyword evidence="4" id="KW-0547">Nucleotide-binding</keyword>
<evidence type="ECO:0000256" key="2">
    <source>
        <dbReference type="ARBA" id="ARBA00022664"/>
    </source>
</evidence>
<dbReference type="OrthoDB" id="10253254at2759"/>
<dbReference type="GO" id="GO:0008380">
    <property type="term" value="P:RNA splicing"/>
    <property type="evidence" value="ECO:0007669"/>
    <property type="project" value="UniProtKB-KW"/>
</dbReference>
<dbReference type="EC" id="3.6.4.13" evidence="1"/>
<keyword evidence="3" id="KW-0378">Hydrolase</keyword>
<dbReference type="GO" id="GO:0003724">
    <property type="term" value="F:RNA helicase activity"/>
    <property type="evidence" value="ECO:0007669"/>
    <property type="project" value="UniProtKB-EC"/>
</dbReference>
<evidence type="ECO:0000256" key="7">
    <source>
        <dbReference type="SAM" id="Coils"/>
    </source>
</evidence>
<dbReference type="GO" id="GO:0016787">
    <property type="term" value="F:hydrolase activity"/>
    <property type="evidence" value="ECO:0007669"/>
    <property type="project" value="UniProtKB-KW"/>
</dbReference>
<name>A0A0C3NZA4_PISTI</name>
<proteinExistence type="predicted"/>
<keyword evidence="4" id="KW-0347">Helicase</keyword>
<evidence type="ECO:0000256" key="8">
    <source>
        <dbReference type="SAM" id="MobiDB-lite"/>
    </source>
</evidence>
<dbReference type="GO" id="GO:0006397">
    <property type="term" value="P:mRNA processing"/>
    <property type="evidence" value="ECO:0007669"/>
    <property type="project" value="UniProtKB-KW"/>
</dbReference>
<sequence>MSATLGTLKFQKCFNLHSDSQALLFKVPGRMHPVEVFYTREPEPDYDEAPSDCLDDPPCRGSWRHSALPDRRRDQDYVGPLFYVPLYSSLPLQQQQLLDDDGNRTALDTFMAVFLLDPQIRSRIVLSKMLTVNPEFRFPNIWLRQNSQCREVDAAKALFTVLDSDHLTLLNVYNSYTRKAENVREQLKRTMEHFEIELISIANENVAPSCHRPALCCGFFVQVSHKECEKGGSQDNQAMLPENAPLYFDLATLPEDETKKALWRAANKRPGCQKPSSARRKQRR</sequence>
<keyword evidence="5" id="KW-0508">mRNA splicing</keyword>
<comment type="catalytic activity">
    <reaction evidence="6">
        <text>ATP + H2O = ADP + phosphate + H(+)</text>
        <dbReference type="Rhea" id="RHEA:13065"/>
        <dbReference type="ChEBI" id="CHEBI:15377"/>
        <dbReference type="ChEBI" id="CHEBI:15378"/>
        <dbReference type="ChEBI" id="CHEBI:30616"/>
        <dbReference type="ChEBI" id="CHEBI:43474"/>
        <dbReference type="ChEBI" id="CHEBI:456216"/>
        <dbReference type="EC" id="3.6.4.13"/>
    </reaction>
</comment>
<keyword evidence="4" id="KW-0067">ATP-binding</keyword>
<evidence type="ECO:0000256" key="1">
    <source>
        <dbReference type="ARBA" id="ARBA00012552"/>
    </source>
</evidence>
<feature type="region of interest" description="Disordered" evidence="8">
    <location>
        <begin position="264"/>
        <end position="284"/>
    </location>
</feature>
<dbReference type="GO" id="GO:0003723">
    <property type="term" value="F:RNA binding"/>
    <property type="evidence" value="ECO:0007669"/>
    <property type="project" value="TreeGrafter"/>
</dbReference>
<dbReference type="AlphaFoldDB" id="A0A0C3NZA4"/>
<dbReference type="HOGENOM" id="CLU_980455_0_0_1"/>
<evidence type="ECO:0000313" key="9">
    <source>
        <dbReference type="EMBL" id="KIO00621.1"/>
    </source>
</evidence>
<reference evidence="9 10" key="1">
    <citation type="submission" date="2014-04" db="EMBL/GenBank/DDBJ databases">
        <authorList>
            <consortium name="DOE Joint Genome Institute"/>
            <person name="Kuo A."/>
            <person name="Kohler A."/>
            <person name="Costa M.D."/>
            <person name="Nagy L.G."/>
            <person name="Floudas D."/>
            <person name="Copeland A."/>
            <person name="Barry K.W."/>
            <person name="Cichocki N."/>
            <person name="Veneault-Fourrey C."/>
            <person name="LaButti K."/>
            <person name="Lindquist E.A."/>
            <person name="Lipzen A."/>
            <person name="Lundell T."/>
            <person name="Morin E."/>
            <person name="Murat C."/>
            <person name="Sun H."/>
            <person name="Tunlid A."/>
            <person name="Henrissat B."/>
            <person name="Grigoriev I.V."/>
            <person name="Hibbett D.S."/>
            <person name="Martin F."/>
            <person name="Nordberg H.P."/>
            <person name="Cantor M.N."/>
            <person name="Hua S.X."/>
        </authorList>
    </citation>
    <scope>NUCLEOTIDE SEQUENCE [LARGE SCALE GENOMIC DNA]</scope>
    <source>
        <strain evidence="9 10">Marx 270</strain>
    </source>
</reference>
<dbReference type="EMBL" id="KN831994">
    <property type="protein sequence ID" value="KIO00621.1"/>
    <property type="molecule type" value="Genomic_DNA"/>
</dbReference>
<dbReference type="GO" id="GO:0005681">
    <property type="term" value="C:spliceosomal complex"/>
    <property type="evidence" value="ECO:0007669"/>
    <property type="project" value="TreeGrafter"/>
</dbReference>
<dbReference type="STRING" id="870435.A0A0C3NZA4"/>